<feature type="domain" description="S-Me-THD N-terminal" evidence="3">
    <location>
        <begin position="638"/>
        <end position="802"/>
    </location>
</feature>
<proteinExistence type="predicted"/>
<dbReference type="SUPFAM" id="SSF160991">
    <property type="entry name" value="CV3147-like"/>
    <property type="match status" value="1"/>
</dbReference>
<dbReference type="InterPro" id="IPR024071">
    <property type="entry name" value="S-Me-THD_C_sf"/>
</dbReference>
<evidence type="ECO:0008006" key="7">
    <source>
        <dbReference type="Google" id="ProtNLM"/>
    </source>
</evidence>
<evidence type="ECO:0000313" key="6">
    <source>
        <dbReference type="Proteomes" id="UP000076738"/>
    </source>
</evidence>
<dbReference type="InterPro" id="IPR008040">
    <property type="entry name" value="Hydant_A_N"/>
</dbReference>
<dbReference type="Gene3D" id="3.40.1610.10">
    <property type="entry name" value="CV3147-like domain"/>
    <property type="match status" value="1"/>
</dbReference>
<dbReference type="FunFam" id="3.40.1610.10:FF:000001">
    <property type="entry name" value="Hydantoinase, putative"/>
    <property type="match status" value="1"/>
</dbReference>
<feature type="domain" description="Hydantoinase/oxoprolinase N-terminal" evidence="2">
    <location>
        <begin position="51"/>
        <end position="229"/>
    </location>
</feature>
<dbReference type="InterPro" id="IPR048350">
    <property type="entry name" value="S-Me-THD-like_C"/>
</dbReference>
<dbReference type="Pfam" id="PF06032">
    <property type="entry name" value="S-Me-THD_N"/>
    <property type="match status" value="1"/>
</dbReference>
<gene>
    <name evidence="5" type="ORF">CALVIDRAFT_495066</name>
</gene>
<dbReference type="InterPro" id="IPR027479">
    <property type="entry name" value="S-Me-THD_N_sf"/>
</dbReference>
<feature type="domain" description="S-Me-THD-like C-terminal" evidence="4">
    <location>
        <begin position="808"/>
        <end position="1016"/>
    </location>
</feature>
<dbReference type="InterPro" id="IPR010318">
    <property type="entry name" value="S-Me-THD_N"/>
</dbReference>
<reference evidence="5 6" key="1">
    <citation type="journal article" date="2016" name="Mol. Biol. Evol.">
        <title>Comparative Genomics of Early-Diverging Mushroom-Forming Fungi Provides Insights into the Origins of Lignocellulose Decay Capabilities.</title>
        <authorList>
            <person name="Nagy L.G."/>
            <person name="Riley R."/>
            <person name="Tritt A."/>
            <person name="Adam C."/>
            <person name="Daum C."/>
            <person name="Floudas D."/>
            <person name="Sun H."/>
            <person name="Yadav J.S."/>
            <person name="Pangilinan J."/>
            <person name="Larsson K.H."/>
            <person name="Matsuura K."/>
            <person name="Barry K."/>
            <person name="Labutti K."/>
            <person name="Kuo R."/>
            <person name="Ohm R.A."/>
            <person name="Bhattacharya S.S."/>
            <person name="Shirouzu T."/>
            <person name="Yoshinaga Y."/>
            <person name="Martin F.M."/>
            <person name="Grigoriev I.V."/>
            <person name="Hibbett D.S."/>
        </authorList>
    </citation>
    <scope>NUCLEOTIDE SEQUENCE [LARGE SCALE GENOMIC DNA]</scope>
    <source>
        <strain evidence="5 6">TUFC12733</strain>
    </source>
</reference>
<dbReference type="SUPFAM" id="SSF53067">
    <property type="entry name" value="Actin-like ATPase domain"/>
    <property type="match status" value="1"/>
</dbReference>
<organism evidence="5 6">
    <name type="scientific">Calocera viscosa (strain TUFC12733)</name>
    <dbReference type="NCBI Taxonomy" id="1330018"/>
    <lineage>
        <taxon>Eukaryota</taxon>
        <taxon>Fungi</taxon>
        <taxon>Dikarya</taxon>
        <taxon>Basidiomycota</taxon>
        <taxon>Agaricomycotina</taxon>
        <taxon>Dacrymycetes</taxon>
        <taxon>Dacrymycetales</taxon>
        <taxon>Dacrymycetaceae</taxon>
        <taxon>Calocera</taxon>
    </lineage>
</organism>
<evidence type="ECO:0000313" key="5">
    <source>
        <dbReference type="EMBL" id="KZO99531.1"/>
    </source>
</evidence>
<dbReference type="InterPro" id="IPR045079">
    <property type="entry name" value="Oxoprolinase-like"/>
</dbReference>
<dbReference type="Proteomes" id="UP000076738">
    <property type="component" value="Unassembled WGS sequence"/>
</dbReference>
<dbReference type="InterPro" id="IPR043129">
    <property type="entry name" value="ATPase_NBD"/>
</dbReference>
<evidence type="ECO:0000259" key="4">
    <source>
        <dbReference type="Pfam" id="PF20906"/>
    </source>
</evidence>
<dbReference type="Pfam" id="PF01968">
    <property type="entry name" value="Hydantoinase_A"/>
    <property type="match status" value="1"/>
</dbReference>
<dbReference type="GO" id="GO:0016787">
    <property type="term" value="F:hydrolase activity"/>
    <property type="evidence" value="ECO:0007669"/>
    <property type="project" value="InterPro"/>
</dbReference>
<keyword evidence="6" id="KW-1185">Reference proteome</keyword>
<dbReference type="InterPro" id="IPR002821">
    <property type="entry name" value="Hydantoinase_A"/>
</dbReference>
<dbReference type="PANTHER" id="PTHR11365:SF10">
    <property type="entry name" value="HYDANTOINASE_OXOPROLINASE"/>
    <property type="match status" value="1"/>
</dbReference>
<dbReference type="EMBL" id="KV417272">
    <property type="protein sequence ID" value="KZO99531.1"/>
    <property type="molecule type" value="Genomic_DNA"/>
</dbReference>
<evidence type="ECO:0000259" key="1">
    <source>
        <dbReference type="Pfam" id="PF01968"/>
    </source>
</evidence>
<evidence type="ECO:0000259" key="2">
    <source>
        <dbReference type="Pfam" id="PF05378"/>
    </source>
</evidence>
<sequence length="1032" mass="109627">MSVPISSDVIKGAEDLVGKVEKAVGHVIEEVKDAVLHHGHHTHHDDEVVYRLGVDVGGTNTDAVLLALSPNHAKNAVLSGHKSPTTVDVMEGITNAVSMVVRDVKDTSKIQALSIGTTHFVNALITRDPKRLDKVAVIRLCGPFSLKTPPFSGFPKELRGILGGPVFMLSGGLQIDGREIAPVIESEIVEACKVIAAQGIRAVAVVSVYAPIDHVYKQEETVAALVKKHVPGSLVTISKNISNIGLLDRENASILNAALLSYASKTVRGFKAAAEQLKLQCPVFITSNDGTLLTTDQAAMFPIRTFSSGPTNSMRGAAFLAQLEMGQEKGEGALVVDIGGTTTDVGMLLPTGFPRQAAARHHLCGVRLNFSMPDVVSIGLGGGSIVRSTGDKTTVGPDSVGYRILDEALVFGGTTLTATDIAVASGGVSDVGDQTKVAHVEPETVTGAQARIKAMLETTLDSMKTSAADIPVYLVGGGAILAPDHLEGVSRVVRFKNAGVANACGAAIAQVAGTVDTVEEISSRSIAEVRKLIEERAISLAIKAGANPDKVSIIESEAIPIAYTAGRCRFYVKAAGEWKGVSEASPDDISNVEQPDLVVNGKDVNYEPEEAEKTLSAKEITDYRPKVANNLWTLSEFDLEWIAEGCYILGCGGGGSPHHMFLQLREAVRRGEIIQVRDLESLPDDAVLGWGGALGSPEVADERLLGEEYTEATQELIKFMGIKEPFSGFIALEIGGANGMINMTLASSASYGWPVIDGDFMGRAYPTSWQTTPNVYDDTGKAKFLLPSVISSGDGNLMIMTKVKVDRDHDSALRAACTEMGTFVGCALAPLTAGYCRKAMIHNTISLSWRIGRAVAYARKSAQLGNVGNVIIDSLGGKETGRVLFSGKIIDVTRSVYKGHTVGRVTIAALQDDGEPTDGPVEQFQGTLMIPFKNENLYCEHDLKDGSKPTVIATVPDLIMVVDAQNGAALGTPDYKYGLRVIIIGVTAAPQWTDTPRGLEIGDCRAFGFPEIPYKALGKYVKPRSVIEEFSA</sequence>
<feature type="domain" description="Hydantoinase A/oxoprolinase" evidence="1">
    <location>
        <begin position="249"/>
        <end position="428"/>
    </location>
</feature>
<evidence type="ECO:0000259" key="3">
    <source>
        <dbReference type="Pfam" id="PF06032"/>
    </source>
</evidence>
<dbReference type="Pfam" id="PF20906">
    <property type="entry name" value="S-Me-THD_C"/>
    <property type="match status" value="1"/>
</dbReference>
<dbReference type="Pfam" id="PF05378">
    <property type="entry name" value="Hydant_A_N"/>
    <property type="match status" value="1"/>
</dbReference>
<name>A0A167Q8T8_CALVF</name>
<dbReference type="OrthoDB" id="5404895at2759"/>
<dbReference type="PANTHER" id="PTHR11365">
    <property type="entry name" value="5-OXOPROLINASE RELATED"/>
    <property type="match status" value="1"/>
</dbReference>
<protein>
    <recommendedName>
        <fullName evidence="7">Hydantoinase</fullName>
    </recommendedName>
</protein>
<dbReference type="Gene3D" id="2.40.390.10">
    <property type="entry name" value="CV3147-like"/>
    <property type="match status" value="1"/>
</dbReference>
<accession>A0A167Q8T8</accession>
<dbReference type="AlphaFoldDB" id="A0A167Q8T8"/>